<reference evidence="2" key="1">
    <citation type="submission" date="2016-11" db="UniProtKB">
        <authorList>
            <consortium name="WormBaseParasite"/>
        </authorList>
    </citation>
    <scope>IDENTIFICATION</scope>
</reference>
<accession>A0A1I8HMM6</accession>
<dbReference type="Proteomes" id="UP000095280">
    <property type="component" value="Unplaced"/>
</dbReference>
<dbReference type="AlphaFoldDB" id="A0A1I8HMM6"/>
<organism evidence="1 2">
    <name type="scientific">Macrostomum lignano</name>
    <dbReference type="NCBI Taxonomy" id="282301"/>
    <lineage>
        <taxon>Eukaryota</taxon>
        <taxon>Metazoa</taxon>
        <taxon>Spiralia</taxon>
        <taxon>Lophotrochozoa</taxon>
        <taxon>Platyhelminthes</taxon>
        <taxon>Rhabditophora</taxon>
        <taxon>Macrostomorpha</taxon>
        <taxon>Macrostomida</taxon>
        <taxon>Macrostomidae</taxon>
        <taxon>Macrostomum</taxon>
    </lineage>
</organism>
<proteinExistence type="predicted"/>
<evidence type="ECO:0000313" key="2">
    <source>
        <dbReference type="WBParaSite" id="maker-uti_cns_0006965-snap-gene-0.7-mRNA-1"/>
    </source>
</evidence>
<sequence length="323" mass="36157">MAEPTIVISRPYARNFNTEPNTIEIPFERPWEFACRWTRQNASQQPFLAIDVPAQRGYSNCQFGFAGKPPQCTPSSVQFAADTAGQQQSSNVTCQESGNSLTCSISLEVFNPRHVGLWSCRSLSDNRNDSAYLQYYKVLPEESLVLASWDPISPSNWTSSTSATASSVNSSATESPSNRFECFTKKAAIPPPRLAFYLGGIELTSEQTRYPVEWLFSTEYSTEPRMFTLNGTETKKDPPRKDLSLNQQLLASSRILFIRLHRSYNSLLLECRATQNLVSGRTITKSIVLHLDFSNRASTLRISSTTFGLAAWLTAVLMKFTLI</sequence>
<protein>
    <submittedName>
        <fullName evidence="2">Ig-like domain-containing protein</fullName>
    </submittedName>
</protein>
<evidence type="ECO:0000313" key="1">
    <source>
        <dbReference type="Proteomes" id="UP000095280"/>
    </source>
</evidence>
<name>A0A1I8HMM6_9PLAT</name>
<dbReference type="WBParaSite" id="maker-uti_cns_0006965-snap-gene-0.7-mRNA-1">
    <property type="protein sequence ID" value="maker-uti_cns_0006965-snap-gene-0.7-mRNA-1"/>
    <property type="gene ID" value="maker-uti_cns_0006965-snap-gene-0.7"/>
</dbReference>
<keyword evidence="1" id="KW-1185">Reference proteome</keyword>